<organism evidence="1 2">
    <name type="scientific">Tothia fuscella</name>
    <dbReference type="NCBI Taxonomy" id="1048955"/>
    <lineage>
        <taxon>Eukaryota</taxon>
        <taxon>Fungi</taxon>
        <taxon>Dikarya</taxon>
        <taxon>Ascomycota</taxon>
        <taxon>Pezizomycotina</taxon>
        <taxon>Dothideomycetes</taxon>
        <taxon>Pleosporomycetidae</taxon>
        <taxon>Venturiales</taxon>
        <taxon>Cylindrosympodiaceae</taxon>
        <taxon>Tothia</taxon>
    </lineage>
</organism>
<dbReference type="OrthoDB" id="2118639at2759"/>
<evidence type="ECO:0000313" key="2">
    <source>
        <dbReference type="Proteomes" id="UP000800235"/>
    </source>
</evidence>
<gene>
    <name evidence="1" type="ORF">EJ08DRAFT_673710</name>
</gene>
<dbReference type="AlphaFoldDB" id="A0A9P4NE74"/>
<dbReference type="Gene3D" id="3.40.720.10">
    <property type="entry name" value="Alkaline Phosphatase, subunit A"/>
    <property type="match status" value="1"/>
</dbReference>
<name>A0A9P4NE74_9PEZI</name>
<dbReference type="InterPro" id="IPR017850">
    <property type="entry name" value="Alkaline_phosphatase_core_sf"/>
</dbReference>
<keyword evidence="2" id="KW-1185">Reference proteome</keyword>
<dbReference type="EMBL" id="MU007149">
    <property type="protein sequence ID" value="KAF2416913.1"/>
    <property type="molecule type" value="Genomic_DNA"/>
</dbReference>
<dbReference type="Pfam" id="PF01663">
    <property type="entry name" value="Phosphodiest"/>
    <property type="match status" value="1"/>
</dbReference>
<dbReference type="InterPro" id="IPR002591">
    <property type="entry name" value="Phosphodiest/P_Trfase"/>
</dbReference>
<comment type="caution">
    <text evidence="1">The sequence shown here is derived from an EMBL/GenBank/DDBJ whole genome shotgun (WGS) entry which is preliminary data.</text>
</comment>
<reference evidence="1" key="1">
    <citation type="journal article" date="2020" name="Stud. Mycol.">
        <title>101 Dothideomycetes genomes: a test case for predicting lifestyles and emergence of pathogens.</title>
        <authorList>
            <person name="Haridas S."/>
            <person name="Albert R."/>
            <person name="Binder M."/>
            <person name="Bloem J."/>
            <person name="Labutti K."/>
            <person name="Salamov A."/>
            <person name="Andreopoulos B."/>
            <person name="Baker S."/>
            <person name="Barry K."/>
            <person name="Bills G."/>
            <person name="Bluhm B."/>
            <person name="Cannon C."/>
            <person name="Castanera R."/>
            <person name="Culley D."/>
            <person name="Daum C."/>
            <person name="Ezra D."/>
            <person name="Gonzalez J."/>
            <person name="Henrissat B."/>
            <person name="Kuo A."/>
            <person name="Liang C."/>
            <person name="Lipzen A."/>
            <person name="Lutzoni F."/>
            <person name="Magnuson J."/>
            <person name="Mondo S."/>
            <person name="Nolan M."/>
            <person name="Ohm R."/>
            <person name="Pangilinan J."/>
            <person name="Park H.-J."/>
            <person name="Ramirez L."/>
            <person name="Alfaro M."/>
            <person name="Sun H."/>
            <person name="Tritt A."/>
            <person name="Yoshinaga Y."/>
            <person name="Zwiers L.-H."/>
            <person name="Turgeon B."/>
            <person name="Goodwin S."/>
            <person name="Spatafora J."/>
            <person name="Crous P."/>
            <person name="Grigoriev I."/>
        </authorList>
    </citation>
    <scope>NUCLEOTIDE SEQUENCE</scope>
    <source>
        <strain evidence="1">CBS 130266</strain>
    </source>
</reference>
<proteinExistence type="predicted"/>
<sequence>MPNTSVKDTEEPALSWGKSNWNSEDNICRDVSSKYVTIFSIDGLHSSDLDKYLALGPSNFSKLLDTGYRYTNAFTSFPSDSFPGTLAPFTGATPKTHGVWYDDPMDDLVIVVYDESIDIDEDLLLGGGIDPKKLPKAIINGTCTPVYPHMRPRVNIVFEIVVRSGMKTAYTIKHPAYDFLRGPFGTGLTAGYFPELNNADSPADNVDKTIVYDTLHVNAFLGWIDGKDPANAAGSLKGEIPALFGGNSTVSVGRKTKGYGAKTLDFSPDLLKAITFVDTSLGAMVNKLKSEGIYEDTLIMVVLKHDQSPIDLTELTKVDPATFKANLGVKSSYITFDDLGLIFLDNPKDLDAAVKNLNIHEADLKIEDIIFGDRQINLGLGDVRKAPAVPNIIVQQVLGAIYTTSKSKVAEHGG</sequence>
<dbReference type="SUPFAM" id="SSF53649">
    <property type="entry name" value="Alkaline phosphatase-like"/>
    <property type="match status" value="1"/>
</dbReference>
<evidence type="ECO:0000313" key="1">
    <source>
        <dbReference type="EMBL" id="KAF2416913.1"/>
    </source>
</evidence>
<protein>
    <recommendedName>
        <fullName evidence="3">Type I phosphodiesterase/nucleotide pyrophosphatase</fullName>
    </recommendedName>
</protein>
<dbReference type="Proteomes" id="UP000800235">
    <property type="component" value="Unassembled WGS sequence"/>
</dbReference>
<accession>A0A9P4NE74</accession>
<evidence type="ECO:0008006" key="3">
    <source>
        <dbReference type="Google" id="ProtNLM"/>
    </source>
</evidence>